<gene>
    <name evidence="1" type="ORF">CCAND38_160010</name>
</gene>
<dbReference type="Proteomes" id="UP000045051">
    <property type="component" value="Unassembled WGS sequence"/>
</dbReference>
<accession>A0A0B7I310</accession>
<keyword evidence="2" id="KW-1185">Reference proteome</keyword>
<protein>
    <submittedName>
        <fullName evidence="1">Uncharacterized protein</fullName>
    </submittedName>
</protein>
<dbReference type="AlphaFoldDB" id="A0A0B7I310"/>
<dbReference type="EMBL" id="CDOI01000068">
    <property type="protein sequence ID" value="CEN44178.1"/>
    <property type="molecule type" value="Genomic_DNA"/>
</dbReference>
<reference evidence="1 2" key="1">
    <citation type="submission" date="2015-01" db="EMBL/GenBank/DDBJ databases">
        <authorList>
            <person name="Xiang T."/>
            <person name="Song Y."/>
            <person name="Huang L."/>
            <person name="Wang B."/>
            <person name="Wu P."/>
        </authorList>
    </citation>
    <scope>NUCLEOTIDE SEQUENCE [LARGE SCALE GENOMIC DNA]</scope>
    <source>
        <strain evidence="1 2">CcD38</strain>
    </source>
</reference>
<name>A0A0B7I310_9FLAO</name>
<organism evidence="1 2">
    <name type="scientific">Capnocytophaga canis</name>
    <dbReference type="NCBI Taxonomy" id="1848903"/>
    <lineage>
        <taxon>Bacteria</taxon>
        <taxon>Pseudomonadati</taxon>
        <taxon>Bacteroidota</taxon>
        <taxon>Flavobacteriia</taxon>
        <taxon>Flavobacteriales</taxon>
        <taxon>Flavobacteriaceae</taxon>
        <taxon>Capnocytophaga</taxon>
    </lineage>
</organism>
<evidence type="ECO:0000313" key="2">
    <source>
        <dbReference type="Proteomes" id="UP000045051"/>
    </source>
</evidence>
<proteinExistence type="predicted"/>
<sequence>MLEKSNLYSTIIPKERGIFVSR</sequence>
<evidence type="ECO:0000313" key="1">
    <source>
        <dbReference type="EMBL" id="CEN44178.1"/>
    </source>
</evidence>